<keyword evidence="1" id="KW-0472">Membrane</keyword>
<keyword evidence="1" id="KW-1133">Transmembrane helix</keyword>
<feature type="transmembrane region" description="Helical" evidence="1">
    <location>
        <begin position="12"/>
        <end position="34"/>
    </location>
</feature>
<feature type="transmembrane region" description="Helical" evidence="1">
    <location>
        <begin position="46"/>
        <end position="66"/>
    </location>
</feature>
<organism evidence="2 3">
    <name type="scientific">Tanacetum coccineum</name>
    <dbReference type="NCBI Taxonomy" id="301880"/>
    <lineage>
        <taxon>Eukaryota</taxon>
        <taxon>Viridiplantae</taxon>
        <taxon>Streptophyta</taxon>
        <taxon>Embryophyta</taxon>
        <taxon>Tracheophyta</taxon>
        <taxon>Spermatophyta</taxon>
        <taxon>Magnoliopsida</taxon>
        <taxon>eudicotyledons</taxon>
        <taxon>Gunneridae</taxon>
        <taxon>Pentapetalae</taxon>
        <taxon>asterids</taxon>
        <taxon>campanulids</taxon>
        <taxon>Asterales</taxon>
        <taxon>Asteraceae</taxon>
        <taxon>Asteroideae</taxon>
        <taxon>Anthemideae</taxon>
        <taxon>Anthemidinae</taxon>
        <taxon>Tanacetum</taxon>
    </lineage>
</organism>
<reference evidence="2" key="2">
    <citation type="submission" date="2022-01" db="EMBL/GenBank/DDBJ databases">
        <authorList>
            <person name="Yamashiro T."/>
            <person name="Shiraishi A."/>
            <person name="Satake H."/>
            <person name="Nakayama K."/>
        </authorList>
    </citation>
    <scope>NUCLEOTIDE SEQUENCE</scope>
</reference>
<protein>
    <submittedName>
        <fullName evidence="2">Uncharacterized protein</fullName>
    </submittedName>
</protein>
<evidence type="ECO:0000313" key="3">
    <source>
        <dbReference type="Proteomes" id="UP001151760"/>
    </source>
</evidence>
<sequence>MKDVTHGDDDYIIIIAEGVNVLKGFFVIIVTSWYGLGFGINNVKMLKAACGYVSYLVLLVWDLILLESQSYGNNRFSCLWNLCDLLIYSGDDYLECVDHGSSIGYGWVNYGKSYELMATKQQVCSFIAIEEKENGVQVMQSAGTTVALIRVSNFDSSLRNKQQVTIIYKADVATLALPSLYCWVNLVSAASYVPMLDNSHVLDLGWN</sequence>
<reference evidence="2" key="1">
    <citation type="journal article" date="2022" name="Int. J. Mol. Sci.">
        <title>Draft Genome of Tanacetum Coccineum: Genomic Comparison of Closely Related Tanacetum-Family Plants.</title>
        <authorList>
            <person name="Yamashiro T."/>
            <person name="Shiraishi A."/>
            <person name="Nakayama K."/>
            <person name="Satake H."/>
        </authorList>
    </citation>
    <scope>NUCLEOTIDE SEQUENCE</scope>
</reference>
<accession>A0ABQ4WQ10</accession>
<proteinExistence type="predicted"/>
<comment type="caution">
    <text evidence="2">The sequence shown here is derived from an EMBL/GenBank/DDBJ whole genome shotgun (WGS) entry which is preliminary data.</text>
</comment>
<name>A0ABQ4WQ10_9ASTR</name>
<keyword evidence="1" id="KW-0812">Transmembrane</keyword>
<dbReference type="Proteomes" id="UP001151760">
    <property type="component" value="Unassembled WGS sequence"/>
</dbReference>
<keyword evidence="3" id="KW-1185">Reference proteome</keyword>
<dbReference type="EMBL" id="BQNB010008838">
    <property type="protein sequence ID" value="GJS54979.1"/>
    <property type="molecule type" value="Genomic_DNA"/>
</dbReference>
<gene>
    <name evidence="2" type="ORF">Tco_0628341</name>
</gene>
<evidence type="ECO:0000256" key="1">
    <source>
        <dbReference type="SAM" id="Phobius"/>
    </source>
</evidence>
<evidence type="ECO:0000313" key="2">
    <source>
        <dbReference type="EMBL" id="GJS54979.1"/>
    </source>
</evidence>